<sequence length="527" mass="57515">MESVRRPRAAHSPMDPQRPRRHAPRADLAVLGLQRSAGNHATAALLQRALKPAFAQQPVWYAPLHQLAQEYNDLRGAKELWGILPKWAMKNPAEARQAALAKLGEVERWVYGWFRQRENQDRTADPEWAPMRAFLNQLQTERDGLVALALSDGGDPPLANFAQLQGGEQQQVREIWNELIREKSGDIDLRMGLAVDGADKAARIRLLADFSRLLETETGRMVVGGLSGEQPRLTVTPAKGAKFVASPVNEAYEGLTVGAPPKATEQFVSLVLDGLSVQQRKVAINDARVRNPDARGVSLTTAADGTLHFRFNTGTGSNVTVPSGAQDTSDQGSSLALGTNDFAIIAPTFVSLGHELGHALRSLHGITAKDDEATDAMLAHAFKNVVVGDRKEEFFNIDVIENRIRAEAGLSLRGAHADWSGTELARMFDVAQAINLAATNAHQLASAQLGQEIAQLRIAADALTDGLRDALERRRKRKMPPSVDEILALRLSAATMRQQATNLEQRATVIGQQQQNVVALKPLPQRL</sequence>
<dbReference type="RefSeq" id="WP_270039935.1">
    <property type="nucleotide sequence ID" value="NZ_JAPDOD010000007.1"/>
</dbReference>
<comment type="caution">
    <text evidence="2">The sequence shown here is derived from an EMBL/GenBank/DDBJ whole genome shotgun (WGS) entry which is preliminary data.</text>
</comment>
<name>A0A9X3MRY2_9ACTN</name>
<dbReference type="EMBL" id="JAPDOD010000007">
    <property type="protein sequence ID" value="MDA0160841.1"/>
    <property type="molecule type" value="Genomic_DNA"/>
</dbReference>
<evidence type="ECO:0000313" key="3">
    <source>
        <dbReference type="Proteomes" id="UP001149140"/>
    </source>
</evidence>
<proteinExistence type="predicted"/>
<evidence type="ECO:0000256" key="1">
    <source>
        <dbReference type="SAM" id="MobiDB-lite"/>
    </source>
</evidence>
<evidence type="ECO:0000313" key="2">
    <source>
        <dbReference type="EMBL" id="MDA0160841.1"/>
    </source>
</evidence>
<feature type="region of interest" description="Disordered" evidence="1">
    <location>
        <begin position="1"/>
        <end position="23"/>
    </location>
</feature>
<gene>
    <name evidence="2" type="ORF">OM076_11245</name>
</gene>
<dbReference type="Proteomes" id="UP001149140">
    <property type="component" value="Unassembled WGS sequence"/>
</dbReference>
<dbReference type="AlphaFoldDB" id="A0A9X3MRY2"/>
<keyword evidence="3" id="KW-1185">Reference proteome</keyword>
<reference evidence="2" key="1">
    <citation type="submission" date="2022-10" db="EMBL/GenBank/DDBJ databases">
        <title>The WGS of Solirubrobacter ginsenosidimutans DSM 21036.</title>
        <authorList>
            <person name="Jiang Z."/>
        </authorList>
    </citation>
    <scope>NUCLEOTIDE SEQUENCE</scope>
    <source>
        <strain evidence="2">DSM 21036</strain>
    </source>
</reference>
<organism evidence="2 3">
    <name type="scientific">Solirubrobacter ginsenosidimutans</name>
    <dbReference type="NCBI Taxonomy" id="490573"/>
    <lineage>
        <taxon>Bacteria</taxon>
        <taxon>Bacillati</taxon>
        <taxon>Actinomycetota</taxon>
        <taxon>Thermoleophilia</taxon>
        <taxon>Solirubrobacterales</taxon>
        <taxon>Solirubrobacteraceae</taxon>
        <taxon>Solirubrobacter</taxon>
    </lineage>
</organism>
<accession>A0A9X3MRY2</accession>
<protein>
    <submittedName>
        <fullName evidence="2">Type III secretion system effector protein</fullName>
    </submittedName>
</protein>